<keyword evidence="3" id="KW-1185">Reference proteome</keyword>
<dbReference type="Proteomes" id="UP000019375">
    <property type="component" value="Unassembled WGS sequence"/>
</dbReference>
<dbReference type="EMBL" id="HG316456">
    <property type="protein sequence ID" value="CDF88933.1"/>
    <property type="molecule type" value="Genomic_DNA"/>
</dbReference>
<reference evidence="3" key="1">
    <citation type="journal article" date="2013" name="Genome Announc.">
        <title>Genome sequence of the food spoilage yeast Zygosaccharomyces bailii CLIB 213(T).</title>
        <authorList>
            <person name="Galeote V."/>
            <person name="Bigey F."/>
            <person name="Devillers H."/>
            <person name="Neuveglise C."/>
            <person name="Dequin S."/>
        </authorList>
    </citation>
    <scope>NUCLEOTIDE SEQUENCE [LARGE SCALE GENOMIC DNA]</scope>
    <source>
        <strain evidence="3">CLIB 213 / ATCC 58445 / CBS 680 / CCRC 21525 / NBRC 1098 / NCYC 1416 / NRRL Y-2227</strain>
    </source>
</reference>
<gene>
    <name evidence="2" type="ORF">BN860_05270g</name>
</gene>
<evidence type="ECO:0000313" key="3">
    <source>
        <dbReference type="Proteomes" id="UP000019375"/>
    </source>
</evidence>
<feature type="compositionally biased region" description="Polar residues" evidence="1">
    <location>
        <begin position="1"/>
        <end position="11"/>
    </location>
</feature>
<sequence length="83" mass="9488">MPQRIDQSWTVIESVENSDHDSDHDSDHNCCVDFHSCPDGTFGNEECRRQPEDEVRWTGASYYSAFSGDTEGETKQFVLRTVV</sequence>
<accession>A0A8J2T609</accession>
<proteinExistence type="predicted"/>
<name>A0A8J2T609_ZYGB2</name>
<organism evidence="2 3">
    <name type="scientific">Zygosaccharomyces bailii (strain CLIB 213 / ATCC 58445 / CBS 680 / BCRC 21525 / NBRC 1098 / NCYC 1416 / NRRL Y-2227)</name>
    <dbReference type="NCBI Taxonomy" id="1333698"/>
    <lineage>
        <taxon>Eukaryota</taxon>
        <taxon>Fungi</taxon>
        <taxon>Dikarya</taxon>
        <taxon>Ascomycota</taxon>
        <taxon>Saccharomycotina</taxon>
        <taxon>Saccharomycetes</taxon>
        <taxon>Saccharomycetales</taxon>
        <taxon>Saccharomycetaceae</taxon>
        <taxon>Zygosaccharomyces</taxon>
    </lineage>
</organism>
<dbReference type="AlphaFoldDB" id="A0A8J2T609"/>
<protein>
    <submittedName>
        <fullName evidence="2">ZYBA0S03-05270g1_1</fullName>
    </submittedName>
</protein>
<evidence type="ECO:0000313" key="2">
    <source>
        <dbReference type="EMBL" id="CDF88933.1"/>
    </source>
</evidence>
<feature type="region of interest" description="Disordered" evidence="1">
    <location>
        <begin position="1"/>
        <end position="23"/>
    </location>
</feature>
<evidence type="ECO:0000256" key="1">
    <source>
        <dbReference type="SAM" id="MobiDB-lite"/>
    </source>
</evidence>